<feature type="transmembrane region" description="Helical" evidence="1">
    <location>
        <begin position="89"/>
        <end position="111"/>
    </location>
</feature>
<evidence type="ECO:0000313" key="2">
    <source>
        <dbReference type="EMBL" id="MFD1366233.1"/>
    </source>
</evidence>
<evidence type="ECO:0000313" key="3">
    <source>
        <dbReference type="Proteomes" id="UP001597183"/>
    </source>
</evidence>
<organism evidence="2 3">
    <name type="scientific">Actinoplanes sichuanensis</name>
    <dbReference type="NCBI Taxonomy" id="512349"/>
    <lineage>
        <taxon>Bacteria</taxon>
        <taxon>Bacillati</taxon>
        <taxon>Actinomycetota</taxon>
        <taxon>Actinomycetes</taxon>
        <taxon>Micromonosporales</taxon>
        <taxon>Micromonosporaceae</taxon>
        <taxon>Actinoplanes</taxon>
    </lineage>
</organism>
<name>A0ABW4A6U4_9ACTN</name>
<comment type="caution">
    <text evidence="2">The sequence shown here is derived from an EMBL/GenBank/DDBJ whole genome shotgun (WGS) entry which is preliminary data.</text>
</comment>
<keyword evidence="1" id="KW-1133">Transmembrane helix</keyword>
<dbReference type="EMBL" id="JBHTMK010000016">
    <property type="protein sequence ID" value="MFD1366233.1"/>
    <property type="molecule type" value="Genomic_DNA"/>
</dbReference>
<reference evidence="3" key="1">
    <citation type="journal article" date="2019" name="Int. J. Syst. Evol. Microbiol.">
        <title>The Global Catalogue of Microorganisms (GCM) 10K type strain sequencing project: providing services to taxonomists for standard genome sequencing and annotation.</title>
        <authorList>
            <consortium name="The Broad Institute Genomics Platform"/>
            <consortium name="The Broad Institute Genome Sequencing Center for Infectious Disease"/>
            <person name="Wu L."/>
            <person name="Ma J."/>
        </authorList>
    </citation>
    <scope>NUCLEOTIDE SEQUENCE [LARGE SCALE GENOMIC DNA]</scope>
    <source>
        <strain evidence="3">CCM 7526</strain>
    </source>
</reference>
<feature type="transmembrane region" description="Helical" evidence="1">
    <location>
        <begin position="61"/>
        <end position="83"/>
    </location>
</feature>
<proteinExistence type="predicted"/>
<evidence type="ECO:0008006" key="4">
    <source>
        <dbReference type="Google" id="ProtNLM"/>
    </source>
</evidence>
<keyword evidence="3" id="KW-1185">Reference proteome</keyword>
<protein>
    <recommendedName>
        <fullName evidence="4">Holin of 3TMs, for gene-transfer release</fullName>
    </recommendedName>
</protein>
<keyword evidence="1" id="KW-0812">Transmembrane</keyword>
<evidence type="ECO:0000256" key="1">
    <source>
        <dbReference type="SAM" id="Phobius"/>
    </source>
</evidence>
<gene>
    <name evidence="2" type="ORF">ACFQ5G_12835</name>
</gene>
<dbReference type="Proteomes" id="UP001597183">
    <property type="component" value="Unassembled WGS sequence"/>
</dbReference>
<sequence length="150" mass="16482">MIRTLDKKRLAEAAVWQRKADDAARLLKTETDERRRYLLQLGVDEWGRKAKAHRGLSPSEVRVVTVSATSAGFSSLFLVPPALAGWADVSAPMVAGGIAFPVVVFSLGWTLKNVVARWDARRAGLDSRAGELMVLAAERQEQARVRAVSR</sequence>
<accession>A0ABW4A6U4</accession>
<keyword evidence="1" id="KW-0472">Membrane</keyword>
<dbReference type="RefSeq" id="WP_317786485.1">
    <property type="nucleotide sequence ID" value="NZ_AP028461.1"/>
</dbReference>